<gene>
    <name evidence="2" type="ORF">EVAR_62165_1</name>
</gene>
<dbReference type="Pfam" id="PF09588">
    <property type="entry name" value="YqaJ"/>
    <property type="match status" value="1"/>
</dbReference>
<comment type="caution">
    <text evidence="2">The sequence shown here is derived from an EMBL/GenBank/DDBJ whole genome shotgun (WGS) entry which is preliminary data.</text>
</comment>
<reference evidence="2 3" key="1">
    <citation type="journal article" date="2019" name="Commun. Biol.">
        <title>The bagworm genome reveals a unique fibroin gene that provides high tensile strength.</title>
        <authorList>
            <person name="Kono N."/>
            <person name="Nakamura H."/>
            <person name="Ohtoshi R."/>
            <person name="Tomita M."/>
            <person name="Numata K."/>
            <person name="Arakawa K."/>
        </authorList>
    </citation>
    <scope>NUCLEOTIDE SEQUENCE [LARGE SCALE GENOMIC DNA]</scope>
</reference>
<evidence type="ECO:0000313" key="2">
    <source>
        <dbReference type="EMBL" id="GBP88752.1"/>
    </source>
</evidence>
<dbReference type="OrthoDB" id="261614at2759"/>
<dbReference type="Gene3D" id="3.90.320.10">
    <property type="match status" value="1"/>
</dbReference>
<proteinExistence type="predicted"/>
<keyword evidence="3" id="KW-1185">Reference proteome</keyword>
<sequence>MCELCVSFSKKKKGQSGICPYKKNIKSDDAAYAVTCTYALGARKLSLFWETERVGLERESGRSWVDLGGSRSRINKILENVRARKTIYQPMEFRNNPIKPRSSRPSYGDDAVSYVQLKRDGKICTVKGKICPEHKVHAKLYAITLVVDEEKKLLFLYSVTIVSLLKGDLVLKYKEKSCETFLQKIVLSNETIAEIEEETKEQHQNSLWFELRYGRITASRAFEFSRCKKNDGSLMASIMGGSIPDTRAMKRGRLLENEVRKTVGKKLGKKIKKYGLMLSKEYPMIAGSPDGICENSIIEIKCPTSAKTYQNYIKNGKPTEKFNTQMQMQMYLTGLQKGYFCVADSNYSTNKKSGNYKCDI</sequence>
<dbReference type="PANTHER" id="PTHR39953:SF1">
    <property type="entry name" value="RE54151P"/>
    <property type="match status" value="1"/>
</dbReference>
<dbReference type="AlphaFoldDB" id="A0A4C1ZN63"/>
<dbReference type="Proteomes" id="UP000299102">
    <property type="component" value="Unassembled WGS sequence"/>
</dbReference>
<accession>A0A4C1ZN63</accession>
<name>A0A4C1ZN63_EUMVA</name>
<dbReference type="InterPro" id="IPR019080">
    <property type="entry name" value="YqaJ_viral_recombinase"/>
</dbReference>
<feature type="domain" description="YqaJ viral recombinase" evidence="1">
    <location>
        <begin position="208"/>
        <end position="335"/>
    </location>
</feature>
<protein>
    <recommendedName>
        <fullName evidence="1">YqaJ viral recombinase domain-containing protein</fullName>
    </recommendedName>
</protein>
<dbReference type="PANTHER" id="PTHR39953">
    <property type="entry name" value="RE54151P"/>
    <property type="match status" value="1"/>
</dbReference>
<dbReference type="EMBL" id="BGZK01001955">
    <property type="protein sequence ID" value="GBP88752.1"/>
    <property type="molecule type" value="Genomic_DNA"/>
</dbReference>
<evidence type="ECO:0000259" key="1">
    <source>
        <dbReference type="Pfam" id="PF09588"/>
    </source>
</evidence>
<evidence type="ECO:0000313" key="3">
    <source>
        <dbReference type="Proteomes" id="UP000299102"/>
    </source>
</evidence>
<dbReference type="InterPro" id="IPR011604">
    <property type="entry name" value="PDDEXK-like_dom_sf"/>
</dbReference>
<organism evidence="2 3">
    <name type="scientific">Eumeta variegata</name>
    <name type="common">Bagworm moth</name>
    <name type="synonym">Eumeta japonica</name>
    <dbReference type="NCBI Taxonomy" id="151549"/>
    <lineage>
        <taxon>Eukaryota</taxon>
        <taxon>Metazoa</taxon>
        <taxon>Ecdysozoa</taxon>
        <taxon>Arthropoda</taxon>
        <taxon>Hexapoda</taxon>
        <taxon>Insecta</taxon>
        <taxon>Pterygota</taxon>
        <taxon>Neoptera</taxon>
        <taxon>Endopterygota</taxon>
        <taxon>Lepidoptera</taxon>
        <taxon>Glossata</taxon>
        <taxon>Ditrysia</taxon>
        <taxon>Tineoidea</taxon>
        <taxon>Psychidae</taxon>
        <taxon>Oiketicinae</taxon>
        <taxon>Eumeta</taxon>
    </lineage>
</organism>
<dbReference type="SUPFAM" id="SSF52980">
    <property type="entry name" value="Restriction endonuclease-like"/>
    <property type="match status" value="1"/>
</dbReference>
<dbReference type="GO" id="GO:0006281">
    <property type="term" value="P:DNA repair"/>
    <property type="evidence" value="ECO:0007669"/>
    <property type="project" value="UniProtKB-ARBA"/>
</dbReference>
<dbReference type="InterPro" id="IPR011335">
    <property type="entry name" value="Restrct_endonuc-II-like"/>
</dbReference>
<dbReference type="CDD" id="cd22343">
    <property type="entry name" value="PDDEXK_lambda_exonuclease-like"/>
    <property type="match status" value="1"/>
</dbReference>